<dbReference type="PANTHER" id="PTHR30026">
    <property type="entry name" value="OUTER MEMBRANE PROTEIN TOLC"/>
    <property type="match status" value="1"/>
</dbReference>
<keyword evidence="6" id="KW-0472">Membrane</keyword>
<feature type="signal peptide" evidence="8">
    <location>
        <begin position="1"/>
        <end position="45"/>
    </location>
</feature>
<accession>A0A948RYG6</accession>
<dbReference type="GO" id="GO:0015562">
    <property type="term" value="F:efflux transmembrane transporter activity"/>
    <property type="evidence" value="ECO:0007669"/>
    <property type="project" value="InterPro"/>
</dbReference>
<comment type="subcellular location">
    <subcellularLocation>
        <location evidence="1">Cell outer membrane</location>
    </subcellularLocation>
</comment>
<keyword evidence="4" id="KW-1134">Transmembrane beta strand</keyword>
<proteinExistence type="inferred from homology"/>
<gene>
    <name evidence="9" type="ORF">KJ970_13385</name>
</gene>
<sequence length="468" mass="51514">MMKINAEKTFLLNHAIMAIPGLRRCAGIAAALLFALSAIAPCAQAAARTITFEQAVDIALERNLSLLLADNQRELNDISVSDARWRFFPDLRFSLSRSLSADKSQTDGGSSDWSTGTSMSAGLSSGITLFNGFANVSSLRQARFEQAAGELNYERARQTTVFQIISDYLALIEATEQERVRRENLAAQEEQIEKVRALVDEGERPINELYQQEANVASARLALVEAQRTLELSRVDLIQTLHLDPLAEIEFIIPPTGALEPGGEPQPYADLMETASHVRADLAAEVNYLAADKEQLTQAKADRWPTLSLSGSFSSRYSDSQTGGLFTQFDERQSAGLGLSLSYPLFNRMQTRHAIQRAKIALKNAEIGMDGLRQDVALQIRRAVLDRDAARESMKAATARVTAAREALTYINERYLAGASTLFEVTLAQAELISAESGEVSTRYRLLWQNRLVDYYVGTLDPDAGLGN</sequence>
<feature type="chain" id="PRO_5037557362" evidence="8">
    <location>
        <begin position="46"/>
        <end position="468"/>
    </location>
</feature>
<dbReference type="SUPFAM" id="SSF56954">
    <property type="entry name" value="Outer membrane efflux proteins (OEP)"/>
    <property type="match status" value="1"/>
</dbReference>
<dbReference type="PANTHER" id="PTHR30026:SF20">
    <property type="entry name" value="OUTER MEMBRANE PROTEIN TOLC"/>
    <property type="match status" value="1"/>
</dbReference>
<evidence type="ECO:0000256" key="5">
    <source>
        <dbReference type="ARBA" id="ARBA00022692"/>
    </source>
</evidence>
<keyword evidence="7" id="KW-0998">Cell outer membrane</keyword>
<evidence type="ECO:0000256" key="1">
    <source>
        <dbReference type="ARBA" id="ARBA00004442"/>
    </source>
</evidence>
<evidence type="ECO:0000313" key="9">
    <source>
        <dbReference type="EMBL" id="MBU2691907.1"/>
    </source>
</evidence>
<protein>
    <submittedName>
        <fullName evidence="9">TolC family protein</fullName>
    </submittedName>
</protein>
<dbReference type="Pfam" id="PF02321">
    <property type="entry name" value="OEP"/>
    <property type="match status" value="2"/>
</dbReference>
<comment type="caution">
    <text evidence="9">The sequence shown here is derived from an EMBL/GenBank/DDBJ whole genome shotgun (WGS) entry which is preliminary data.</text>
</comment>
<reference evidence="9" key="1">
    <citation type="submission" date="2021-05" db="EMBL/GenBank/DDBJ databases">
        <title>Energy efficiency and biological interactions define the core microbiome of deep oligotrophic groundwater.</title>
        <authorList>
            <person name="Mehrshad M."/>
            <person name="Lopez-Fernandez M."/>
            <person name="Bell E."/>
            <person name="Bernier-Latmani R."/>
            <person name="Bertilsson S."/>
            <person name="Dopson M."/>
        </authorList>
    </citation>
    <scope>NUCLEOTIDE SEQUENCE</scope>
    <source>
        <strain evidence="9">Modern_marine.mb.64</strain>
    </source>
</reference>
<dbReference type="Gene3D" id="1.20.1600.10">
    <property type="entry name" value="Outer membrane efflux proteins (OEP)"/>
    <property type="match status" value="1"/>
</dbReference>
<comment type="similarity">
    <text evidence="2">Belongs to the outer membrane factor (OMF) (TC 1.B.17) family.</text>
</comment>
<dbReference type="EMBL" id="JAHJDP010000077">
    <property type="protein sequence ID" value="MBU2691907.1"/>
    <property type="molecule type" value="Genomic_DNA"/>
</dbReference>
<dbReference type="AlphaFoldDB" id="A0A948RYG6"/>
<dbReference type="GO" id="GO:0009279">
    <property type="term" value="C:cell outer membrane"/>
    <property type="evidence" value="ECO:0007669"/>
    <property type="project" value="UniProtKB-SubCell"/>
</dbReference>
<dbReference type="InterPro" id="IPR003423">
    <property type="entry name" value="OMP_efflux"/>
</dbReference>
<evidence type="ECO:0000256" key="7">
    <source>
        <dbReference type="ARBA" id="ARBA00023237"/>
    </source>
</evidence>
<dbReference type="GO" id="GO:1990281">
    <property type="term" value="C:efflux pump complex"/>
    <property type="evidence" value="ECO:0007669"/>
    <property type="project" value="TreeGrafter"/>
</dbReference>
<evidence type="ECO:0000256" key="6">
    <source>
        <dbReference type="ARBA" id="ARBA00023136"/>
    </source>
</evidence>
<evidence type="ECO:0000313" key="10">
    <source>
        <dbReference type="Proteomes" id="UP000777784"/>
    </source>
</evidence>
<evidence type="ECO:0000256" key="4">
    <source>
        <dbReference type="ARBA" id="ARBA00022452"/>
    </source>
</evidence>
<keyword evidence="3" id="KW-0813">Transport</keyword>
<evidence type="ECO:0000256" key="8">
    <source>
        <dbReference type="SAM" id="SignalP"/>
    </source>
</evidence>
<dbReference type="InterPro" id="IPR051906">
    <property type="entry name" value="TolC-like"/>
</dbReference>
<keyword evidence="5" id="KW-0812">Transmembrane</keyword>
<evidence type="ECO:0000256" key="3">
    <source>
        <dbReference type="ARBA" id="ARBA00022448"/>
    </source>
</evidence>
<evidence type="ECO:0000256" key="2">
    <source>
        <dbReference type="ARBA" id="ARBA00007613"/>
    </source>
</evidence>
<organism evidence="9 10">
    <name type="scientific">Eiseniibacteriota bacterium</name>
    <dbReference type="NCBI Taxonomy" id="2212470"/>
    <lineage>
        <taxon>Bacteria</taxon>
        <taxon>Candidatus Eiseniibacteriota</taxon>
    </lineage>
</organism>
<name>A0A948RYG6_UNCEI</name>
<dbReference type="Proteomes" id="UP000777784">
    <property type="component" value="Unassembled WGS sequence"/>
</dbReference>
<dbReference type="GO" id="GO:0015288">
    <property type="term" value="F:porin activity"/>
    <property type="evidence" value="ECO:0007669"/>
    <property type="project" value="TreeGrafter"/>
</dbReference>
<keyword evidence="8" id="KW-0732">Signal</keyword>